<dbReference type="InterPro" id="IPR036322">
    <property type="entry name" value="WD40_repeat_dom_sf"/>
</dbReference>
<comment type="caution">
    <text evidence="4">The sequence shown here is derived from an EMBL/GenBank/DDBJ whole genome shotgun (WGS) entry which is preliminary data.</text>
</comment>
<gene>
    <name evidence="4" type="ORF">OSTQU699_LOCUS2107</name>
</gene>
<protein>
    <submittedName>
        <fullName evidence="4">Uncharacterized protein</fullName>
    </submittedName>
</protein>
<dbReference type="InterPro" id="IPR001680">
    <property type="entry name" value="WD40_rpt"/>
</dbReference>
<dbReference type="PROSITE" id="PS50294">
    <property type="entry name" value="WD_REPEATS_REGION"/>
    <property type="match status" value="1"/>
</dbReference>
<name>A0A8S1IT05_9CHLO</name>
<reference evidence="4" key="1">
    <citation type="submission" date="2020-12" db="EMBL/GenBank/DDBJ databases">
        <authorList>
            <person name="Iha C."/>
        </authorList>
    </citation>
    <scope>NUCLEOTIDE SEQUENCE</scope>
</reference>
<feature type="repeat" description="WD" evidence="3">
    <location>
        <begin position="41"/>
        <end position="76"/>
    </location>
</feature>
<dbReference type="InterPro" id="IPR015943">
    <property type="entry name" value="WD40/YVTN_repeat-like_dom_sf"/>
</dbReference>
<dbReference type="SUPFAM" id="SSF50978">
    <property type="entry name" value="WD40 repeat-like"/>
    <property type="match status" value="1"/>
</dbReference>
<dbReference type="PANTHER" id="PTHR44464:SF1">
    <property type="entry name" value="WD REPEAT-CONTAINING PROTEIN 17"/>
    <property type="match status" value="1"/>
</dbReference>
<dbReference type="Proteomes" id="UP000708148">
    <property type="component" value="Unassembled WGS sequence"/>
</dbReference>
<evidence type="ECO:0000313" key="4">
    <source>
        <dbReference type="EMBL" id="CAD7696746.1"/>
    </source>
</evidence>
<dbReference type="Gene3D" id="2.130.10.10">
    <property type="entry name" value="YVTN repeat-like/Quinoprotein amine dehydrogenase"/>
    <property type="match status" value="1"/>
</dbReference>
<proteinExistence type="predicted"/>
<dbReference type="OrthoDB" id="568089at2759"/>
<dbReference type="PRINTS" id="PR00320">
    <property type="entry name" value="GPROTEINBRPT"/>
</dbReference>
<evidence type="ECO:0000313" key="5">
    <source>
        <dbReference type="Proteomes" id="UP000708148"/>
    </source>
</evidence>
<dbReference type="PROSITE" id="PS50082">
    <property type="entry name" value="WD_REPEATS_2"/>
    <property type="match status" value="3"/>
</dbReference>
<dbReference type="EMBL" id="CAJHUC010000536">
    <property type="protein sequence ID" value="CAD7696746.1"/>
    <property type="molecule type" value="Genomic_DNA"/>
</dbReference>
<dbReference type="AlphaFoldDB" id="A0A8S1IT05"/>
<keyword evidence="1 3" id="KW-0853">WD repeat</keyword>
<dbReference type="PROSITE" id="PS00678">
    <property type="entry name" value="WD_REPEATS_1"/>
    <property type="match status" value="2"/>
</dbReference>
<dbReference type="SMART" id="SM00320">
    <property type="entry name" value="WD40"/>
    <property type="match status" value="3"/>
</dbReference>
<feature type="repeat" description="WD" evidence="3">
    <location>
        <begin position="77"/>
        <end position="119"/>
    </location>
</feature>
<feature type="repeat" description="WD" evidence="3">
    <location>
        <begin position="120"/>
        <end position="154"/>
    </location>
</feature>
<keyword evidence="5" id="KW-1185">Reference proteome</keyword>
<evidence type="ECO:0000256" key="3">
    <source>
        <dbReference type="PROSITE-ProRule" id="PRU00221"/>
    </source>
</evidence>
<keyword evidence="2" id="KW-0677">Repeat</keyword>
<organism evidence="4 5">
    <name type="scientific">Ostreobium quekettii</name>
    <dbReference type="NCBI Taxonomy" id="121088"/>
    <lineage>
        <taxon>Eukaryota</taxon>
        <taxon>Viridiplantae</taxon>
        <taxon>Chlorophyta</taxon>
        <taxon>core chlorophytes</taxon>
        <taxon>Ulvophyceae</taxon>
        <taxon>TCBD clade</taxon>
        <taxon>Bryopsidales</taxon>
        <taxon>Ostreobineae</taxon>
        <taxon>Ostreobiaceae</taxon>
        <taxon>Ostreobium</taxon>
    </lineage>
</organism>
<dbReference type="Pfam" id="PF00400">
    <property type="entry name" value="WD40"/>
    <property type="match status" value="3"/>
</dbReference>
<sequence length="821" mass="90305">MAVVNCTTVESHSQVLAGEVNGAPRECNILEYVSNFIRSLVFNVAWSPLVPNILLSGSNDRTARVWDVESGTCTRVLQGHTQNVRGLAWHPEIHHIVITGSWDATVRVWDTQTGESLACCKHHVADVYGISMHPQRPFALATVSRDSTVRIWSLTQLLPGPMISCILGKKFRCDQERGSGTYQDPSFELSGPCSRNLENDLAAYGTKCERFQSIFRFFYAPGPADVLWNLARRVCKLPPDASCTSGKTMLFHTDVHRALKQRFNDKMMNFDSESSGVRAPRSFHALEEASSVDVRAGNVRRYCETLLSQGEWDKAAAAAPAVSVSYWREVMGRRAVWLAKGGKVEDCVTSFIVCGRLEDAVAKCLEEEMYDQAFELACMQASGGYSRLLPSSDSVRAPSDHMKHSMDGNASYKVVNEREAAADYQGKLESLDATDRRLRSDSEPMRRIRSMQAAEFQKTGQPIMAACCQLSIDDTEEALHILLAANEIDLATALLMAVECQDALKSMKTISSKIRTCFAMRCEAAGLRKLAAEVLHTLDDAQAHVEQLSIRLPKSMPPEEVDAFYLAVGLEAPGTYTAKAEGASTQTESIRLLLLGRNFADAANKLVAALHSTMSKPKWTFDEVEPLVGYIFSIDPSTLADKEQVLVQAYQNLIGSHIAWKEGYFTVSQFLLHEVRSFTKKHGGALELSFPISTPEINYLEARAIAGIDENASLLLLSHILEATDAPDSVKASARHLDAEIRRGAMNPCWRGEQGRGGCQDVASATGAILRHSSVASGASGEPVSSPSVELKTGKFLSLPEAIMLSRVMWPWALNVRDIFK</sequence>
<accession>A0A8S1IT05</accession>
<dbReference type="InterPro" id="IPR020472">
    <property type="entry name" value="WD40_PAC1"/>
</dbReference>
<evidence type="ECO:0000256" key="1">
    <source>
        <dbReference type="ARBA" id="ARBA00022574"/>
    </source>
</evidence>
<evidence type="ECO:0000256" key="2">
    <source>
        <dbReference type="ARBA" id="ARBA00022737"/>
    </source>
</evidence>
<dbReference type="InterPro" id="IPR019775">
    <property type="entry name" value="WD40_repeat_CS"/>
</dbReference>
<dbReference type="PANTHER" id="PTHR44464">
    <property type="entry name" value="WD REPEAT-CONTAINING PROTEIN 17"/>
    <property type="match status" value="1"/>
</dbReference>